<dbReference type="EMBL" id="SUNJ01014664">
    <property type="protein sequence ID" value="TPP56329.1"/>
    <property type="molecule type" value="Genomic_DNA"/>
</dbReference>
<accession>A0A504Y858</accession>
<sequence length="130" mass="14513">MQHSSSVDVVLGLTETGLRRHSISGFSSSSDSVQGSISSSSFSSPNGLYLLGLRAGRGLMLGAHQLTSSVEWATSTTGTRLWANLSRWFTDWNVVFMRTRLKEVDYKFSGIYPSLIRINRSFHYCLRCLQ</sequence>
<dbReference type="OrthoDB" id="6236829at2759"/>
<keyword evidence="2" id="KW-1185">Reference proteome</keyword>
<dbReference type="Proteomes" id="UP000316759">
    <property type="component" value="Unassembled WGS sequence"/>
</dbReference>
<proteinExistence type="predicted"/>
<organism evidence="1 2">
    <name type="scientific">Fasciola gigantica</name>
    <name type="common">Giant liver fluke</name>
    <dbReference type="NCBI Taxonomy" id="46835"/>
    <lineage>
        <taxon>Eukaryota</taxon>
        <taxon>Metazoa</taxon>
        <taxon>Spiralia</taxon>
        <taxon>Lophotrochozoa</taxon>
        <taxon>Platyhelminthes</taxon>
        <taxon>Trematoda</taxon>
        <taxon>Digenea</taxon>
        <taxon>Plagiorchiida</taxon>
        <taxon>Echinostomata</taxon>
        <taxon>Echinostomatoidea</taxon>
        <taxon>Fasciolidae</taxon>
        <taxon>Fasciola</taxon>
    </lineage>
</organism>
<dbReference type="AlphaFoldDB" id="A0A504Y858"/>
<protein>
    <submittedName>
        <fullName evidence="1">Uncharacterized protein</fullName>
    </submittedName>
</protein>
<comment type="caution">
    <text evidence="1">The sequence shown here is derived from an EMBL/GenBank/DDBJ whole genome shotgun (WGS) entry which is preliminary data.</text>
</comment>
<evidence type="ECO:0000313" key="2">
    <source>
        <dbReference type="Proteomes" id="UP000316759"/>
    </source>
</evidence>
<reference evidence="1 2" key="1">
    <citation type="submission" date="2019-04" db="EMBL/GenBank/DDBJ databases">
        <title>Annotation for the trematode Fasciola gigantica.</title>
        <authorList>
            <person name="Choi Y.-J."/>
        </authorList>
    </citation>
    <scope>NUCLEOTIDE SEQUENCE [LARGE SCALE GENOMIC DNA]</scope>
    <source>
        <strain evidence="1">Uganda_cow_1</strain>
    </source>
</reference>
<name>A0A504Y858_FASGI</name>
<evidence type="ECO:0000313" key="1">
    <source>
        <dbReference type="EMBL" id="TPP56329.1"/>
    </source>
</evidence>
<gene>
    <name evidence="1" type="ORF">FGIG_12511</name>
</gene>